<dbReference type="PANTHER" id="PTHR31627">
    <property type="entry name" value="SERPENTINE RECEPTOR CLASS GAMMA-RELATED"/>
    <property type="match status" value="1"/>
</dbReference>
<dbReference type="PANTHER" id="PTHR31627:SF42">
    <property type="entry name" value="G_PROTEIN_RECEP_F1_2 DOMAIN-CONTAINING PROTEIN-RELATED"/>
    <property type="match status" value="1"/>
</dbReference>
<protein>
    <submittedName>
        <fullName evidence="1">G protein-coupled receptor</fullName>
    </submittedName>
</protein>
<dbReference type="InterPro" id="IPR051119">
    <property type="entry name" value="Nematode_SR-like"/>
</dbReference>
<reference evidence="1" key="2">
    <citation type="submission" date="2022-06" db="UniProtKB">
        <authorList>
            <consortium name="EnsemblMetazoa"/>
        </authorList>
    </citation>
    <scope>IDENTIFICATION</scope>
    <source>
        <strain evidence="1">PS312</strain>
    </source>
</reference>
<dbReference type="Proteomes" id="UP000005239">
    <property type="component" value="Unassembled WGS sequence"/>
</dbReference>
<reference evidence="2" key="1">
    <citation type="journal article" date="2008" name="Nat. Genet.">
        <title>The Pristionchus pacificus genome provides a unique perspective on nematode lifestyle and parasitism.</title>
        <authorList>
            <person name="Dieterich C."/>
            <person name="Clifton S.W."/>
            <person name="Schuster L.N."/>
            <person name="Chinwalla A."/>
            <person name="Delehaunty K."/>
            <person name="Dinkelacker I."/>
            <person name="Fulton L."/>
            <person name="Fulton R."/>
            <person name="Godfrey J."/>
            <person name="Minx P."/>
            <person name="Mitreva M."/>
            <person name="Roeseler W."/>
            <person name="Tian H."/>
            <person name="Witte H."/>
            <person name="Yang S.P."/>
            <person name="Wilson R.K."/>
            <person name="Sommer R.J."/>
        </authorList>
    </citation>
    <scope>NUCLEOTIDE SEQUENCE [LARGE SCALE GENOMIC DNA]</scope>
    <source>
        <strain evidence="2">PS312</strain>
    </source>
</reference>
<organism evidence="1 2">
    <name type="scientific">Pristionchus pacificus</name>
    <name type="common">Parasitic nematode worm</name>
    <dbReference type="NCBI Taxonomy" id="54126"/>
    <lineage>
        <taxon>Eukaryota</taxon>
        <taxon>Metazoa</taxon>
        <taxon>Ecdysozoa</taxon>
        <taxon>Nematoda</taxon>
        <taxon>Chromadorea</taxon>
        <taxon>Rhabditida</taxon>
        <taxon>Rhabditina</taxon>
        <taxon>Diplogasteromorpha</taxon>
        <taxon>Diplogasteroidea</taxon>
        <taxon>Neodiplogasteridae</taxon>
        <taxon>Pristionchus</taxon>
    </lineage>
</organism>
<name>A0A2A6C3L4_PRIPA</name>
<dbReference type="EnsemblMetazoa" id="PPA08779.1">
    <property type="protein sequence ID" value="PPA08779.1"/>
    <property type="gene ID" value="WBGene00098333"/>
</dbReference>
<keyword evidence="2" id="KW-1185">Reference proteome</keyword>
<evidence type="ECO:0000313" key="1">
    <source>
        <dbReference type="EnsemblMetazoa" id="PPA08779.1"/>
    </source>
</evidence>
<accession>A0A2A6C3L4</accession>
<accession>A0A8R1Y9U9</accession>
<dbReference type="AlphaFoldDB" id="A0A2A6C3L4"/>
<dbReference type="OrthoDB" id="5868253at2759"/>
<sequence length="250" mass="28967">MRKALFHFSVQHSLPFCMFRVWFWVPVVVVLIPSTVLHVKILVTIRRRQQKGLCKSLFYRLFFIQCLEATPNFAWCIINTTVPFVVLFRLILEDPTYFVIDEKREVSVYSPSHVIQSNATQSSVVAVLGTTFSAGCHACILSKLTVSKKHLNIRESRKEKMLPLVGFSLFLSLCMMTAYFLTVTFAAITNIHLVFILRHIYILPTMVLTFVNPWMLMITEKVVLFLLLPVLYLNLFALLLHMTFEKILFL</sequence>
<dbReference type="InterPro" id="IPR019426">
    <property type="entry name" value="7TM_GPCR_serpentine_rcpt_Srv"/>
</dbReference>
<gene>
    <name evidence="1" type="primary">WBGene00098333</name>
</gene>
<dbReference type="Pfam" id="PF10323">
    <property type="entry name" value="7TM_GPCR_Srv"/>
    <property type="match status" value="1"/>
</dbReference>
<proteinExistence type="predicted"/>
<evidence type="ECO:0000313" key="2">
    <source>
        <dbReference type="Proteomes" id="UP000005239"/>
    </source>
</evidence>